<sequence length="266" mass="28712">MRRWMPLSLLLLGCMPAFAMEPASAQRILFVGNSLTYVGNLPATFAAMARANGHDVHSAMIVQGGATLAQRMADGSVRRALVRYRPAVLVLQERGGDLVCLPDEEACRQSRQAVRTLARAGREAGARVLLLGSYPSLPRASAAIVEEERAAATQAGIGYIEISESLRRLSGKATSSAWYDADGMHPGPALTLLDATQLHRALFGTFPAQGFLVAAPIYTPDSRLHAELRDADAPAPRPDTPQGIRYDATMLEQLGSMLDYSDKRPR</sequence>
<dbReference type="RefSeq" id="WP_250061384.1">
    <property type="nucleotide sequence ID" value="NZ_JAIKTS010000001.1"/>
</dbReference>
<feature type="chain" id="PRO_5047135586" evidence="1">
    <location>
        <begin position="20"/>
        <end position="266"/>
    </location>
</feature>
<dbReference type="SUPFAM" id="SSF52266">
    <property type="entry name" value="SGNH hydrolase"/>
    <property type="match status" value="1"/>
</dbReference>
<keyword evidence="1" id="KW-0732">Signal</keyword>
<evidence type="ECO:0000313" key="3">
    <source>
        <dbReference type="Proteomes" id="UP001431235"/>
    </source>
</evidence>
<proteinExistence type="predicted"/>
<accession>A0ABT0SDK5</accession>
<dbReference type="EMBL" id="JAIKTS010000001">
    <property type="protein sequence ID" value="MCL7713382.1"/>
    <property type="molecule type" value="Genomic_DNA"/>
</dbReference>
<keyword evidence="3" id="KW-1185">Reference proteome</keyword>
<dbReference type="CDD" id="cd00229">
    <property type="entry name" value="SGNH_hydrolase"/>
    <property type="match status" value="1"/>
</dbReference>
<reference evidence="2 3" key="1">
    <citation type="submission" date="2021-08" db="EMBL/GenBank/DDBJ databases">
        <title>Novel members of of the genus Stenotrophomonas from differernt environment.</title>
        <authorList>
            <person name="Deng Y."/>
        </authorList>
    </citation>
    <scope>NUCLEOTIDE SEQUENCE [LARGE SCALE GENOMIC DNA]</scope>
    <source>
        <strain evidence="2 3">CPCC 101365</strain>
    </source>
</reference>
<dbReference type="Proteomes" id="UP001431235">
    <property type="component" value="Unassembled WGS sequence"/>
</dbReference>
<evidence type="ECO:0000313" key="2">
    <source>
        <dbReference type="EMBL" id="MCL7713382.1"/>
    </source>
</evidence>
<comment type="caution">
    <text evidence="2">The sequence shown here is derived from an EMBL/GenBank/DDBJ whole genome shotgun (WGS) entry which is preliminary data.</text>
</comment>
<evidence type="ECO:0000256" key="1">
    <source>
        <dbReference type="SAM" id="SignalP"/>
    </source>
</evidence>
<gene>
    <name evidence="2" type="ORF">K5L01_01735</name>
</gene>
<organism evidence="2 3">
    <name type="scientific">Stenotrophomonas mori</name>
    <dbReference type="NCBI Taxonomy" id="2871096"/>
    <lineage>
        <taxon>Bacteria</taxon>
        <taxon>Pseudomonadati</taxon>
        <taxon>Pseudomonadota</taxon>
        <taxon>Gammaproteobacteria</taxon>
        <taxon>Lysobacterales</taxon>
        <taxon>Lysobacteraceae</taxon>
        <taxon>Stenotrophomonas</taxon>
    </lineage>
</organism>
<protein>
    <submittedName>
        <fullName evidence="2">SGNH/GDSL hydrolase family protein</fullName>
    </submittedName>
</protein>
<dbReference type="GO" id="GO:0016787">
    <property type="term" value="F:hydrolase activity"/>
    <property type="evidence" value="ECO:0007669"/>
    <property type="project" value="UniProtKB-KW"/>
</dbReference>
<name>A0ABT0SDK5_9GAMM</name>
<feature type="signal peptide" evidence="1">
    <location>
        <begin position="1"/>
        <end position="19"/>
    </location>
</feature>
<dbReference type="Gene3D" id="3.40.50.1110">
    <property type="entry name" value="SGNH hydrolase"/>
    <property type="match status" value="1"/>
</dbReference>
<keyword evidence="2" id="KW-0378">Hydrolase</keyword>
<dbReference type="InterPro" id="IPR036514">
    <property type="entry name" value="SGNH_hydro_sf"/>
</dbReference>